<evidence type="ECO:0000313" key="2">
    <source>
        <dbReference type="Proteomes" id="UP000063919"/>
    </source>
</evidence>
<dbReference type="InterPro" id="IPR054779">
    <property type="entry name" value="Cys_pept_put_mycoplasmatota"/>
</dbReference>
<organism evidence="1 2">
    <name type="scientific">Spiroplasma cantharicola</name>
    <dbReference type="NCBI Taxonomy" id="362837"/>
    <lineage>
        <taxon>Bacteria</taxon>
        <taxon>Bacillati</taxon>
        <taxon>Mycoplasmatota</taxon>
        <taxon>Mollicutes</taxon>
        <taxon>Entomoplasmatales</taxon>
        <taxon>Spiroplasmataceae</taxon>
        <taxon>Spiroplasma</taxon>
    </lineage>
</organism>
<name>A0A0M4KCE0_9MOLU</name>
<dbReference type="KEGG" id="scj:SCANT_v1c04460"/>
<dbReference type="OrthoDB" id="395574at2"/>
<evidence type="ECO:0000313" key="1">
    <source>
        <dbReference type="EMBL" id="ALD66352.1"/>
    </source>
</evidence>
<sequence length="96" mass="11277">MKTILRKWLPKNTWKNIKIGSSTSTMHSSSSERWLLKYKVPVLFSFVINNFAHNVVIYGYAEKNNEYAVHFGWGGEQYSKVIMDKDKMWSYFGIGF</sequence>
<dbReference type="AlphaFoldDB" id="A0A0M4KCE0"/>
<dbReference type="PATRIC" id="fig|362837.3.peg.453"/>
<dbReference type="NCBIfam" id="NF045837">
    <property type="entry name" value="Mplas_Cys_pep"/>
    <property type="match status" value="1"/>
</dbReference>
<dbReference type="EMBL" id="CP012622">
    <property type="protein sequence ID" value="ALD66352.1"/>
    <property type="molecule type" value="Genomic_DNA"/>
</dbReference>
<dbReference type="STRING" id="362837.SCANT_v1c04460"/>
<proteinExistence type="predicted"/>
<protein>
    <recommendedName>
        <fullName evidence="3">Peptidase C39-like domain-containing protein</fullName>
    </recommendedName>
</protein>
<accession>A0A0M4KCE0</accession>
<gene>
    <name evidence="1" type="ORF">SCANT_v1c04460</name>
</gene>
<dbReference type="RefSeq" id="WP_053946113.1">
    <property type="nucleotide sequence ID" value="NZ_CP012622.1"/>
</dbReference>
<dbReference type="Proteomes" id="UP000063919">
    <property type="component" value="Chromosome"/>
</dbReference>
<reference evidence="1 2" key="1">
    <citation type="journal article" date="2015" name="Genome Announc.">
        <title>Complete Genome Sequence of Spiroplasma cantharicola CC-1T (DSM 21588), a Bacterium Isolated from Soldier Beetle (Cantharis carolinus).</title>
        <authorList>
            <person name="Lo W.S."/>
            <person name="Liu P.Y."/>
            <person name="Kuo C.H."/>
        </authorList>
    </citation>
    <scope>NUCLEOTIDE SEQUENCE [LARGE SCALE GENOMIC DNA]</scope>
    <source>
        <strain evidence="1 2">CC-1</strain>
    </source>
</reference>
<evidence type="ECO:0008006" key="3">
    <source>
        <dbReference type="Google" id="ProtNLM"/>
    </source>
</evidence>
<keyword evidence="2" id="KW-1185">Reference proteome</keyword>